<evidence type="ECO:0008006" key="3">
    <source>
        <dbReference type="Google" id="ProtNLM"/>
    </source>
</evidence>
<sequence>MSIPNAADAPLLLTDADVLQRVTDLVGAAAAVRQLWLMFVDGDGRQAPVVLPIADMPRRPQDGPLEGLSRILAGLRGELDTDLGPGSVILTFERVGVDTVLPADREWAAALALTCEQAGMALRGVFLSTSGGVRRLG</sequence>
<dbReference type="Proteomes" id="UP001296706">
    <property type="component" value="Unassembled WGS sequence"/>
</dbReference>
<name>A0ABX1RPL9_9PSEU</name>
<keyword evidence="2" id="KW-1185">Reference proteome</keyword>
<dbReference type="RefSeq" id="WP_169399187.1">
    <property type="nucleotide sequence ID" value="NZ_BAAAJH010000014.1"/>
</dbReference>
<protein>
    <recommendedName>
        <fullName evidence="3">Type III secretion system (T3SS) SseB-like protein</fullName>
    </recommendedName>
</protein>
<comment type="caution">
    <text evidence="1">The sequence shown here is derived from an EMBL/GenBank/DDBJ whole genome shotgun (WGS) entry which is preliminary data.</text>
</comment>
<dbReference type="EMBL" id="JAAXKY010000132">
    <property type="protein sequence ID" value="NMH81146.1"/>
    <property type="molecule type" value="Genomic_DNA"/>
</dbReference>
<accession>A0ABX1RPL9</accession>
<evidence type="ECO:0000313" key="2">
    <source>
        <dbReference type="Proteomes" id="UP001296706"/>
    </source>
</evidence>
<proteinExistence type="predicted"/>
<organism evidence="1 2">
    <name type="scientific">Pseudonocardia xinjiangensis</name>
    <dbReference type="NCBI Taxonomy" id="75289"/>
    <lineage>
        <taxon>Bacteria</taxon>
        <taxon>Bacillati</taxon>
        <taxon>Actinomycetota</taxon>
        <taxon>Actinomycetes</taxon>
        <taxon>Pseudonocardiales</taxon>
        <taxon>Pseudonocardiaceae</taxon>
        <taxon>Pseudonocardia</taxon>
    </lineage>
</organism>
<reference evidence="1 2" key="1">
    <citation type="submission" date="2020-04" db="EMBL/GenBank/DDBJ databases">
        <authorList>
            <person name="Klaysubun C."/>
            <person name="Duangmal K."/>
            <person name="Lipun K."/>
        </authorList>
    </citation>
    <scope>NUCLEOTIDE SEQUENCE [LARGE SCALE GENOMIC DNA]</scope>
    <source>
        <strain evidence="1 2">JCM 11839</strain>
    </source>
</reference>
<evidence type="ECO:0000313" key="1">
    <source>
        <dbReference type="EMBL" id="NMH81146.1"/>
    </source>
</evidence>
<gene>
    <name evidence="1" type="ORF">HF577_29140</name>
</gene>